<dbReference type="AlphaFoldDB" id="A0A7W6WG59"/>
<sequence>MTFDVAALIAAPIREEVEYGGVRVRTTATIAGARIPIQVDIGFGDTITPAAVEIDYPTLLDAPTPHLRAYPVETVVAEKFRARNARRGQWAGSRISMISG</sequence>
<proteinExistence type="predicted"/>
<dbReference type="Proteomes" id="UP000533641">
    <property type="component" value="Unassembled WGS sequence"/>
</dbReference>
<evidence type="ECO:0000313" key="1">
    <source>
        <dbReference type="EMBL" id="MBB4276409.1"/>
    </source>
</evidence>
<reference evidence="1 2" key="1">
    <citation type="submission" date="2020-08" db="EMBL/GenBank/DDBJ databases">
        <title>Genomic Encyclopedia of Type Strains, Phase IV (KMG-V): Genome sequencing to study the core and pangenomes of soil and plant-associated prokaryotes.</title>
        <authorList>
            <person name="Whitman W."/>
        </authorList>
    </citation>
    <scope>NUCLEOTIDE SEQUENCE [LARGE SCALE GENOMIC DNA]</scope>
    <source>
        <strain evidence="1 2">SEMIA 402</strain>
    </source>
</reference>
<protein>
    <submittedName>
        <fullName evidence="1">Uncharacterized protein</fullName>
    </submittedName>
</protein>
<comment type="caution">
    <text evidence="1">The sequence shown here is derived from an EMBL/GenBank/DDBJ whole genome shotgun (WGS) entry which is preliminary data.</text>
</comment>
<dbReference type="InterPro" id="IPR014942">
    <property type="entry name" value="AbiEii"/>
</dbReference>
<gene>
    <name evidence="1" type="ORF">GGE12_004206</name>
</gene>
<accession>A0A7W6WG59</accession>
<dbReference type="Pfam" id="PF08843">
    <property type="entry name" value="AbiEii"/>
    <property type="match status" value="1"/>
</dbReference>
<dbReference type="EMBL" id="JACIGM010000009">
    <property type="protein sequence ID" value="MBB4276409.1"/>
    <property type="molecule type" value="Genomic_DNA"/>
</dbReference>
<evidence type="ECO:0000313" key="2">
    <source>
        <dbReference type="Proteomes" id="UP000533641"/>
    </source>
</evidence>
<name>A0A7W6WG59_9HYPH</name>
<organism evidence="1 2">
    <name type="scientific">Rhizobium mongolense</name>
    <dbReference type="NCBI Taxonomy" id="57676"/>
    <lineage>
        <taxon>Bacteria</taxon>
        <taxon>Pseudomonadati</taxon>
        <taxon>Pseudomonadota</taxon>
        <taxon>Alphaproteobacteria</taxon>
        <taxon>Hyphomicrobiales</taxon>
        <taxon>Rhizobiaceae</taxon>
        <taxon>Rhizobium/Agrobacterium group</taxon>
        <taxon>Rhizobium</taxon>
    </lineage>
</organism>